<evidence type="ECO:0000313" key="1">
    <source>
        <dbReference type="EMBL" id="KZN44005.1"/>
    </source>
</evidence>
<evidence type="ECO:0000313" key="2">
    <source>
        <dbReference type="Proteomes" id="UP000076587"/>
    </source>
</evidence>
<dbReference type="OrthoDB" id="4070623at2"/>
<dbReference type="Proteomes" id="UP000076587">
    <property type="component" value="Unassembled WGS sequence"/>
</dbReference>
<name>A0A166Z710_9GAMM</name>
<comment type="caution">
    <text evidence="1">The sequence shown here is derived from an EMBL/GenBank/DDBJ whole genome shotgun (WGS) entry which is preliminary data.</text>
</comment>
<dbReference type="Gene3D" id="3.55.50.10">
    <property type="entry name" value="Baseplate protein-like domains"/>
    <property type="match status" value="1"/>
</dbReference>
<dbReference type="PATRIC" id="fig|1365253.3.peg.4378"/>
<dbReference type="RefSeq" id="WP_063378720.1">
    <property type="nucleotide sequence ID" value="NZ_AUXT01000199.1"/>
</dbReference>
<accession>A0A166Z710</accession>
<dbReference type="SUPFAM" id="SSF69279">
    <property type="entry name" value="Phage tail proteins"/>
    <property type="match status" value="1"/>
</dbReference>
<protein>
    <submittedName>
        <fullName evidence="1">Late control protein D</fullName>
    </submittedName>
</protein>
<gene>
    <name evidence="1" type="ORF">N482_18120</name>
</gene>
<dbReference type="AlphaFoldDB" id="A0A166Z710"/>
<dbReference type="Pfam" id="PF05954">
    <property type="entry name" value="Phage_GPD"/>
    <property type="match status" value="1"/>
</dbReference>
<dbReference type="EMBL" id="AUXT01000199">
    <property type="protein sequence ID" value="KZN44005.1"/>
    <property type="molecule type" value="Genomic_DNA"/>
</dbReference>
<sequence length="352" mass="38741">MTPDYQLTVDGKNIRLNGQLISLILTDNRGFEADTIEIQLDDSADLLDIPRKGAKMQVKLGYVHNGKSELTDKGSYTIDEVEHTGAPDTLTIRGKSADMRGSLLKTREQSFHQVTLDSIVQTIAQRNNLAAKISPTLSAEQIEHIDQTNESDAQFLTRLAEQLDAIATVKNDNLMFIAAGQAVSASGQPLPKIHITRQSGDQHRFSIADRQAYAGVTAYWQNERASRRESITVERSGNNGELTGGDGIKTLRHIYASRATATRAAKAMWERIQRGIATFSLTLAEGNPELFPETPITVSGFKPQIDNSNWILVQVTHTLNSAGYTSSLELEIKQDEQYQISEQSSVSDGKIA</sequence>
<reference evidence="1 2" key="1">
    <citation type="submission" date="2013-07" db="EMBL/GenBank/DDBJ databases">
        <title>Comparative Genomic and Metabolomic Analysis of Twelve Strains of Pseudoalteromonas luteoviolacea.</title>
        <authorList>
            <person name="Vynne N.G."/>
            <person name="Mansson M."/>
            <person name="Gram L."/>
        </authorList>
    </citation>
    <scope>NUCLEOTIDE SEQUENCE [LARGE SCALE GENOMIC DNA]</scope>
    <source>
        <strain evidence="1 2">NCIMB 1942</strain>
    </source>
</reference>
<organism evidence="1 2">
    <name type="scientific">Pseudoalteromonas luteoviolacea NCIMB 1942</name>
    <dbReference type="NCBI Taxonomy" id="1365253"/>
    <lineage>
        <taxon>Bacteria</taxon>
        <taxon>Pseudomonadati</taxon>
        <taxon>Pseudomonadota</taxon>
        <taxon>Gammaproteobacteria</taxon>
        <taxon>Alteromonadales</taxon>
        <taxon>Pseudoalteromonadaceae</taxon>
        <taxon>Pseudoalteromonas</taxon>
    </lineage>
</organism>
<proteinExistence type="predicted"/>